<dbReference type="InterPro" id="IPR003362">
    <property type="entry name" value="Bact_transf"/>
</dbReference>
<accession>I4DBG6</accession>
<proteinExistence type="predicted"/>
<evidence type="ECO:0000259" key="1">
    <source>
        <dbReference type="Pfam" id="PF02397"/>
    </source>
</evidence>
<keyword evidence="2" id="KW-0808">Transferase</keyword>
<organism evidence="2 3">
    <name type="scientific">Desulfosporosinus acidiphilus (strain DSM 22704 / JCM 16185 / SJ4)</name>
    <dbReference type="NCBI Taxonomy" id="646529"/>
    <lineage>
        <taxon>Bacteria</taxon>
        <taxon>Bacillati</taxon>
        <taxon>Bacillota</taxon>
        <taxon>Clostridia</taxon>
        <taxon>Eubacteriales</taxon>
        <taxon>Desulfitobacteriaceae</taxon>
        <taxon>Desulfosporosinus</taxon>
    </lineage>
</organism>
<dbReference type="EMBL" id="CP003639">
    <property type="protein sequence ID" value="AFM43140.1"/>
    <property type="molecule type" value="Genomic_DNA"/>
</dbReference>
<dbReference type="Proteomes" id="UP000002892">
    <property type="component" value="Chromosome"/>
</dbReference>
<dbReference type="GO" id="GO:0016779">
    <property type="term" value="F:nucleotidyltransferase activity"/>
    <property type="evidence" value="ECO:0007669"/>
    <property type="project" value="UniProtKB-KW"/>
</dbReference>
<dbReference type="STRING" id="646529.Desaci_4289"/>
<dbReference type="HOGENOM" id="CLU_2205774_0_0_9"/>
<dbReference type="Gene3D" id="3.90.550.10">
    <property type="entry name" value="Spore Coat Polysaccharide Biosynthesis Protein SpsA, Chain A"/>
    <property type="match status" value="1"/>
</dbReference>
<keyword evidence="3" id="KW-1185">Reference proteome</keyword>
<protein>
    <submittedName>
        <fullName evidence="2">Mannose-1-phosphate guanylyltransferase</fullName>
    </submittedName>
</protein>
<dbReference type="Pfam" id="PF02397">
    <property type="entry name" value="Bac_transf"/>
    <property type="match status" value="1"/>
</dbReference>
<evidence type="ECO:0000313" key="3">
    <source>
        <dbReference type="Proteomes" id="UP000002892"/>
    </source>
</evidence>
<dbReference type="RefSeq" id="WP_014829126.1">
    <property type="nucleotide sequence ID" value="NC_018068.1"/>
</dbReference>
<gene>
    <name evidence="2" type="ordered locus">Desaci_4289</name>
</gene>
<dbReference type="eggNOG" id="COG2148">
    <property type="taxonomic scope" value="Bacteria"/>
</dbReference>
<keyword evidence="2" id="KW-0548">Nucleotidyltransferase</keyword>
<dbReference type="InterPro" id="IPR029044">
    <property type="entry name" value="Nucleotide-diphossugar_trans"/>
</dbReference>
<dbReference type="eggNOG" id="COG0836">
    <property type="taxonomic scope" value="Bacteria"/>
</dbReference>
<reference evidence="2 3" key="1">
    <citation type="journal article" date="2012" name="J. Bacteriol.">
        <title>Complete genome sequences of Desulfosporosinus orientis DSM765T, Desulfosporosinus youngiae DSM17734T, Desulfosporosinus meridiei DSM13257T, and Desulfosporosinus acidiphilus DSM22704T.</title>
        <authorList>
            <person name="Pester M."/>
            <person name="Brambilla E."/>
            <person name="Alazard D."/>
            <person name="Rattei T."/>
            <person name="Weinmaier T."/>
            <person name="Han J."/>
            <person name="Lucas S."/>
            <person name="Lapidus A."/>
            <person name="Cheng J.F."/>
            <person name="Goodwin L."/>
            <person name="Pitluck S."/>
            <person name="Peters L."/>
            <person name="Ovchinnikova G."/>
            <person name="Teshima H."/>
            <person name="Detter J.C."/>
            <person name="Han C.S."/>
            <person name="Tapia R."/>
            <person name="Land M.L."/>
            <person name="Hauser L."/>
            <person name="Kyrpides N.C."/>
            <person name="Ivanova N.N."/>
            <person name="Pagani I."/>
            <person name="Huntmann M."/>
            <person name="Wei C.L."/>
            <person name="Davenport K.W."/>
            <person name="Daligault H."/>
            <person name="Chain P.S."/>
            <person name="Chen A."/>
            <person name="Mavromatis K."/>
            <person name="Markowitz V."/>
            <person name="Szeto E."/>
            <person name="Mikhailova N."/>
            <person name="Pati A."/>
            <person name="Wagner M."/>
            <person name="Woyke T."/>
            <person name="Ollivier B."/>
            <person name="Klenk H.P."/>
            <person name="Spring S."/>
            <person name="Loy A."/>
        </authorList>
    </citation>
    <scope>NUCLEOTIDE SEQUENCE [LARGE SCALE GENOMIC DNA]</scope>
    <source>
        <strain evidence="3">DSM 22704 / JCM 16185 / SJ4</strain>
    </source>
</reference>
<feature type="domain" description="Bacterial sugar transferase" evidence="1">
    <location>
        <begin position="51"/>
        <end position="96"/>
    </location>
</feature>
<dbReference type="SUPFAM" id="SSF53448">
    <property type="entry name" value="Nucleotide-diphospho-sugar transferases"/>
    <property type="match status" value="1"/>
</dbReference>
<dbReference type="AlphaFoldDB" id="I4DBG6"/>
<dbReference type="KEGG" id="dai:Desaci_4289"/>
<name>I4DBG6_DESAJ</name>
<evidence type="ECO:0000313" key="2">
    <source>
        <dbReference type="EMBL" id="AFM43140.1"/>
    </source>
</evidence>
<sequence>MRLILLSVGSGKRLWPLSNDARSKQFLKVLESISGERESMVQRVLERLAHLNEMSGPVFKITNDPKVTTVGRFFCKTRIDKLPQLFNLFRGDLRTVDGMGIGNLSKG</sequence>